<dbReference type="RefSeq" id="WP_106540694.1">
    <property type="nucleotide sequence ID" value="NZ_BLAU01000001.1"/>
</dbReference>
<evidence type="ECO:0000313" key="1">
    <source>
        <dbReference type="EMBL" id="GET20298.1"/>
    </source>
</evidence>
<evidence type="ECO:0000313" key="4">
    <source>
        <dbReference type="Proteomes" id="UP000396862"/>
    </source>
</evidence>
<organism evidence="2 3">
    <name type="scientific">Prolixibacter denitrificans</name>
    <dbReference type="NCBI Taxonomy" id="1541063"/>
    <lineage>
        <taxon>Bacteria</taxon>
        <taxon>Pseudomonadati</taxon>
        <taxon>Bacteroidota</taxon>
        <taxon>Bacteroidia</taxon>
        <taxon>Marinilabiliales</taxon>
        <taxon>Prolixibacteraceae</taxon>
        <taxon>Prolixibacter</taxon>
    </lineage>
</organism>
<evidence type="ECO:0000313" key="2">
    <source>
        <dbReference type="EMBL" id="PSK85679.1"/>
    </source>
</evidence>
<keyword evidence="4" id="KW-1185">Reference proteome</keyword>
<dbReference type="AlphaFoldDB" id="A0A2P8CL29"/>
<comment type="caution">
    <text evidence="2">The sequence shown here is derived from an EMBL/GenBank/DDBJ whole genome shotgun (WGS) entry which is preliminary data.</text>
</comment>
<dbReference type="EMBL" id="BLAU01000001">
    <property type="protein sequence ID" value="GET20298.1"/>
    <property type="molecule type" value="Genomic_DNA"/>
</dbReference>
<proteinExistence type="predicted"/>
<dbReference type="PROSITE" id="PS51257">
    <property type="entry name" value="PROKAR_LIPOPROTEIN"/>
    <property type="match status" value="1"/>
</dbReference>
<dbReference type="OrthoDB" id="9886124at2"/>
<dbReference type="Proteomes" id="UP000240621">
    <property type="component" value="Unassembled WGS sequence"/>
</dbReference>
<reference evidence="2 3" key="1">
    <citation type="submission" date="2018-03" db="EMBL/GenBank/DDBJ databases">
        <title>Genomic Encyclopedia of Archaeal and Bacterial Type Strains, Phase II (KMG-II): from individual species to whole genera.</title>
        <authorList>
            <person name="Goeker M."/>
        </authorList>
    </citation>
    <scope>NUCLEOTIDE SEQUENCE [LARGE SCALE GENOMIC DNA]</scope>
    <source>
        <strain evidence="2 3">DSM 27267</strain>
    </source>
</reference>
<reference evidence="1 4" key="2">
    <citation type="submission" date="2019-10" db="EMBL/GenBank/DDBJ databases">
        <title>Prolixibacter strains distinguished by the presence of nitrate reductase genes were adept at nitrate-dependent anaerobic corrosion of metallic iron and carbon steel.</title>
        <authorList>
            <person name="Iino T."/>
            <person name="Shono N."/>
            <person name="Ito K."/>
            <person name="Nakamura R."/>
            <person name="Sueoka K."/>
            <person name="Harayama S."/>
            <person name="Ohkuma M."/>
        </authorList>
    </citation>
    <scope>NUCLEOTIDE SEQUENCE [LARGE SCALE GENOMIC DNA]</scope>
    <source>
        <strain evidence="1 4">MIC1-1</strain>
    </source>
</reference>
<sequence length="252" mass="29169">MKKILAYISLLPGVILLLTIGSCTMNDNDLLTPAPNNSLIVSEEIYPNMDALLPNEVIAYEYDNQGFISKKLYYDAKTGVLDRETIFQTDGEGRKLKALNYQHNTIDTSGIQLISTREYEYADNKLQAEYVTLPGGERSLDVKYIYGRDQLERKEFYRAGEVLYYDAYDYKKDGKLDNITRYTPSEYIMSWIEYEYGSNNLKSVMKYFDHTGAVYKQEFFHYNSDGELRLVEHQNGLLSGKSQSTVTRYSYM</sequence>
<dbReference type="Proteomes" id="UP000396862">
    <property type="component" value="Unassembled WGS sequence"/>
</dbReference>
<evidence type="ECO:0000313" key="3">
    <source>
        <dbReference type="Proteomes" id="UP000240621"/>
    </source>
</evidence>
<accession>A0A2P8CL29</accession>
<gene>
    <name evidence="2" type="ORF">CLV93_101646</name>
    <name evidence="1" type="ORF">JCM18694_05440</name>
</gene>
<protein>
    <recommendedName>
        <fullName evidence="5">YD repeat-containing protein</fullName>
    </recommendedName>
</protein>
<dbReference type="EMBL" id="PYGC01000001">
    <property type="protein sequence ID" value="PSK85679.1"/>
    <property type="molecule type" value="Genomic_DNA"/>
</dbReference>
<evidence type="ECO:0008006" key="5">
    <source>
        <dbReference type="Google" id="ProtNLM"/>
    </source>
</evidence>
<name>A0A2P8CL29_9BACT</name>